<evidence type="ECO:0000256" key="1">
    <source>
        <dbReference type="SAM" id="Phobius"/>
    </source>
</evidence>
<name>A0A1X2GCN4_9FUNG</name>
<proteinExistence type="predicted"/>
<dbReference type="AlphaFoldDB" id="A0A1X2GCN4"/>
<keyword evidence="1" id="KW-1133">Transmembrane helix</keyword>
<dbReference type="EMBL" id="MCGT01000025">
    <property type="protein sequence ID" value="ORX49872.1"/>
    <property type="molecule type" value="Genomic_DNA"/>
</dbReference>
<organism evidence="2 3">
    <name type="scientific">Hesseltinella vesiculosa</name>
    <dbReference type="NCBI Taxonomy" id="101127"/>
    <lineage>
        <taxon>Eukaryota</taxon>
        <taxon>Fungi</taxon>
        <taxon>Fungi incertae sedis</taxon>
        <taxon>Mucoromycota</taxon>
        <taxon>Mucoromycotina</taxon>
        <taxon>Mucoromycetes</taxon>
        <taxon>Mucorales</taxon>
        <taxon>Cunninghamellaceae</taxon>
        <taxon>Hesseltinella</taxon>
    </lineage>
</organism>
<gene>
    <name evidence="2" type="ORF">DM01DRAFT_1102306</name>
</gene>
<reference evidence="2 3" key="1">
    <citation type="submission" date="2016-07" db="EMBL/GenBank/DDBJ databases">
        <title>Pervasive Adenine N6-methylation of Active Genes in Fungi.</title>
        <authorList>
            <consortium name="DOE Joint Genome Institute"/>
            <person name="Mondo S.J."/>
            <person name="Dannebaum R.O."/>
            <person name="Kuo R.C."/>
            <person name="Labutti K."/>
            <person name="Haridas S."/>
            <person name="Kuo A."/>
            <person name="Salamov A."/>
            <person name="Ahrendt S.R."/>
            <person name="Lipzen A."/>
            <person name="Sullivan W."/>
            <person name="Andreopoulos W.B."/>
            <person name="Clum A."/>
            <person name="Lindquist E."/>
            <person name="Daum C."/>
            <person name="Ramamoorthy G.K."/>
            <person name="Gryganskyi A."/>
            <person name="Culley D."/>
            <person name="Magnuson J.K."/>
            <person name="James T.Y."/>
            <person name="O'Malley M.A."/>
            <person name="Stajich J.E."/>
            <person name="Spatafora J.W."/>
            <person name="Visel A."/>
            <person name="Grigoriev I.V."/>
        </authorList>
    </citation>
    <scope>NUCLEOTIDE SEQUENCE [LARGE SCALE GENOMIC DNA]</scope>
    <source>
        <strain evidence="2 3">NRRL 3301</strain>
    </source>
</reference>
<evidence type="ECO:0000313" key="3">
    <source>
        <dbReference type="Proteomes" id="UP000242146"/>
    </source>
</evidence>
<accession>A0A1X2GCN4</accession>
<keyword evidence="1" id="KW-0812">Transmembrane</keyword>
<feature type="transmembrane region" description="Helical" evidence="1">
    <location>
        <begin position="44"/>
        <end position="77"/>
    </location>
</feature>
<sequence length="171" mass="18266">MALYVLIWAIVRFGAKRLLAATAGVVHAAVCRLFGLGAMLLDNMYGLVLLACSSVYVCLLFVVFPVVFFGGIGMICLRVLAKHLWIEYGVSLGIAMRNHVIVFAAGLGCRFTKGPITRSNVTGLGTRPLQGLTITPTLGSHVSVARPSCCPQLDVDVVLFAPEPRRPPAPS</sequence>
<dbReference type="Proteomes" id="UP000242146">
    <property type="component" value="Unassembled WGS sequence"/>
</dbReference>
<keyword evidence="3" id="KW-1185">Reference proteome</keyword>
<comment type="caution">
    <text evidence="2">The sequence shown here is derived from an EMBL/GenBank/DDBJ whole genome shotgun (WGS) entry which is preliminary data.</text>
</comment>
<keyword evidence="1" id="KW-0472">Membrane</keyword>
<protein>
    <submittedName>
        <fullName evidence="2">Uncharacterized protein</fullName>
    </submittedName>
</protein>
<evidence type="ECO:0000313" key="2">
    <source>
        <dbReference type="EMBL" id="ORX49872.1"/>
    </source>
</evidence>